<dbReference type="InParanoid" id="G4TKN6"/>
<dbReference type="OrthoDB" id="3170852at2759"/>
<gene>
    <name evidence="1" type="ORF">PIIN_05817</name>
</gene>
<dbReference type="Proteomes" id="UP000007148">
    <property type="component" value="Unassembled WGS sequence"/>
</dbReference>
<protein>
    <submittedName>
        <fullName evidence="1">Uncharacterized protein</fullName>
    </submittedName>
</protein>
<organism evidence="1 2">
    <name type="scientific">Serendipita indica (strain DSM 11827)</name>
    <name type="common">Root endophyte fungus</name>
    <name type="synonym">Piriformospora indica</name>
    <dbReference type="NCBI Taxonomy" id="1109443"/>
    <lineage>
        <taxon>Eukaryota</taxon>
        <taxon>Fungi</taxon>
        <taxon>Dikarya</taxon>
        <taxon>Basidiomycota</taxon>
        <taxon>Agaricomycotina</taxon>
        <taxon>Agaricomycetes</taxon>
        <taxon>Sebacinales</taxon>
        <taxon>Serendipitaceae</taxon>
        <taxon>Serendipita</taxon>
    </lineage>
</organism>
<reference evidence="1 2" key="1">
    <citation type="journal article" date="2011" name="PLoS Pathog.">
        <title>Endophytic Life Strategies Decoded by Genome and Transcriptome Analyses of the Mutualistic Root Symbiont Piriformospora indica.</title>
        <authorList>
            <person name="Zuccaro A."/>
            <person name="Lahrmann U."/>
            <person name="Guldener U."/>
            <person name="Langen G."/>
            <person name="Pfiffi S."/>
            <person name="Biedenkopf D."/>
            <person name="Wong P."/>
            <person name="Samans B."/>
            <person name="Grimm C."/>
            <person name="Basiewicz M."/>
            <person name="Murat C."/>
            <person name="Martin F."/>
            <person name="Kogel K.H."/>
        </authorList>
    </citation>
    <scope>NUCLEOTIDE SEQUENCE [LARGE SCALE GENOMIC DNA]</scope>
    <source>
        <strain evidence="1 2">DSM 11827</strain>
    </source>
</reference>
<name>G4TKN6_SERID</name>
<accession>G4TKN6</accession>
<dbReference type="SUPFAM" id="SSF52047">
    <property type="entry name" value="RNI-like"/>
    <property type="match status" value="1"/>
</dbReference>
<evidence type="ECO:0000313" key="2">
    <source>
        <dbReference type="Proteomes" id="UP000007148"/>
    </source>
</evidence>
<dbReference type="HOGENOM" id="CLU_044512_0_0_1"/>
<evidence type="ECO:0000313" key="1">
    <source>
        <dbReference type="EMBL" id="CCA71882.1"/>
    </source>
</evidence>
<proteinExistence type="predicted"/>
<dbReference type="AlphaFoldDB" id="G4TKN6"/>
<sequence length="498" mass="56694">MPSKKPKALVQAGRDGNALSSSTTALRRTCPRALLIEDIVYEILCIASADAQTDLQRREVLSKYATICRLWGNVSQSILFRSVFLQIRSSMMALLSIITATTERGQRLARYIKSARIRLSREPEIRDPITLPMIHPRHLPALLAHMTALDSLELSVGEEWPSQNILKELSRGPRIRKLILETTRWSADHPASYILRKDLIPWPELESVVIKNERPMPPFPVTLPGPELELSSLTIYHSYNGLYKEELEWLLGHSSTSLTHVAFVDAVFNNCYDFLEHSLIKNIRSLTLGSTRWDDELYFALQRLERLSELTFHGPMALGRQFPSGLPDVIEHLSLPHYFQHGDFPRYGNRFDLALLDNSRPALLKTCTVNMPYDHYDAFLTLKTQEWLNNYAEDCRRNHVYVELCFRTSTIEEKFSALPASRLRVGRGSWSVFREPFQPTASQLDLCDFDVILGRSPDTKGAVPRSAPSLSQPRVGGWFEIALRKAKGSVIIRRTGRG</sequence>
<dbReference type="EMBL" id="CAFZ01000138">
    <property type="protein sequence ID" value="CCA71882.1"/>
    <property type="molecule type" value="Genomic_DNA"/>
</dbReference>
<keyword evidence="2" id="KW-1185">Reference proteome</keyword>
<comment type="caution">
    <text evidence="1">The sequence shown here is derived from an EMBL/GenBank/DDBJ whole genome shotgun (WGS) entry which is preliminary data.</text>
</comment>